<dbReference type="PROSITE" id="PS51898">
    <property type="entry name" value="TYR_RECOMBINASE"/>
    <property type="match status" value="1"/>
</dbReference>
<sequence length="383" mass="43546">MRGHIRKRGNKWAVVIYLGRDEATGKKQYRWHGGFKTKADAERELARLVNDAHTGAYVEPEKMSVAEYLRFWLGDIRSRVAPTTFHRYEIIVERHLIPALGKYQLQKLRPAHIQAYYRDALENGRRDGKGGLSKRTVLHHHRVLHEALEHAVQLQMLARNPADAVKPPRPERKEMRVLDKDEIERLLETARRSRYYIPILLAIATGMRRGEILALRWEDVDLEGGRISVRQTLVKTGDGLQFTDPKTDRSRRVIRIGPLVVQALRRHRAQQAQEKLRLGPAYQDHGLVCAQANGKPYDPAEFSKAFTSLAKRAGFPDLRFHDLRHSHATLLLRDGTPIKAVAERLGHASAAFTLDTYGHSLPDMQEAAARVVDALLSAPAENP</sequence>
<evidence type="ECO:0000256" key="4">
    <source>
        <dbReference type="ARBA" id="ARBA00023125"/>
    </source>
</evidence>
<reference evidence="9" key="1">
    <citation type="submission" date="2010-10" db="EMBL/GenBank/DDBJ databases">
        <authorList>
            <consortium name="US DOE Joint Genome Institute (JGI-PGF)"/>
            <person name="Lucas S."/>
            <person name="Copeland A."/>
            <person name="Lapidus A."/>
            <person name="Bruce D."/>
            <person name="Goodwin L."/>
            <person name="Pitluck S."/>
            <person name="Kyrpides N."/>
            <person name="Mavromatis K."/>
            <person name="Detter J.C."/>
            <person name="Han C."/>
            <person name="Land M."/>
            <person name="Hauser L."/>
            <person name="Markowitz V."/>
            <person name="Cheng J.-F."/>
            <person name="Hugenholtz P."/>
            <person name="Woyke T."/>
            <person name="Wu D."/>
            <person name="Pukall R."/>
            <person name="Wahrenburg C."/>
            <person name="Brambilla E."/>
            <person name="Klenk H.-P."/>
            <person name="Eisen J.A."/>
        </authorList>
    </citation>
    <scope>NUCLEOTIDE SEQUENCE [LARGE SCALE GENOMIC DNA]</scope>
    <source>
        <strain evidence="9">DSM 13965</strain>
    </source>
</reference>
<gene>
    <name evidence="9" type="ORF">ThesuDRAFT_02227</name>
</gene>
<reference evidence="9" key="2">
    <citation type="submission" date="2012-10" db="EMBL/GenBank/DDBJ databases">
        <title>Improved high-quality draft of Thermaerobacter subterraneus C21, DSM 13965.</title>
        <authorList>
            <consortium name="DOE Joint Genome Institute"/>
            <person name="Eisen J."/>
            <person name="Huntemann M."/>
            <person name="Wei C.-L."/>
            <person name="Han J."/>
            <person name="Detter J.C."/>
            <person name="Han C."/>
            <person name="Tapia R."/>
            <person name="Chen A."/>
            <person name="Kyrpides N."/>
            <person name="Mavromatis K."/>
            <person name="Markowitz V."/>
            <person name="Szeto E."/>
            <person name="Ivanova N."/>
            <person name="Mikhailova N."/>
            <person name="Ovchinnikova G."/>
            <person name="Pagani I."/>
            <person name="Pati A."/>
            <person name="Goodwin L."/>
            <person name="Nordberg H.P."/>
            <person name="Cantor M.N."/>
            <person name="Hua S.X."/>
            <person name="Woyke T."/>
            <person name="Eisen J."/>
            <person name="Klenk H.-P."/>
        </authorList>
    </citation>
    <scope>NUCLEOTIDE SEQUENCE [LARGE SCALE GENOMIC DNA]</scope>
    <source>
        <strain evidence="9">DSM 13965</strain>
    </source>
</reference>
<dbReference type="Pfam" id="PF00589">
    <property type="entry name" value="Phage_integrase"/>
    <property type="match status" value="1"/>
</dbReference>
<evidence type="ECO:0000256" key="2">
    <source>
        <dbReference type="ARBA" id="ARBA00008857"/>
    </source>
</evidence>
<dbReference type="PANTHER" id="PTHR30349">
    <property type="entry name" value="PHAGE INTEGRASE-RELATED"/>
    <property type="match status" value="1"/>
</dbReference>
<dbReference type="GO" id="GO:0015074">
    <property type="term" value="P:DNA integration"/>
    <property type="evidence" value="ECO:0007669"/>
    <property type="project" value="UniProtKB-KW"/>
</dbReference>
<dbReference type="InterPro" id="IPR010998">
    <property type="entry name" value="Integrase_recombinase_N"/>
</dbReference>
<evidence type="ECO:0000256" key="6">
    <source>
        <dbReference type="PROSITE-ProRule" id="PRU01248"/>
    </source>
</evidence>
<evidence type="ECO:0000313" key="9">
    <source>
        <dbReference type="EMBL" id="EKP94490.1"/>
    </source>
</evidence>
<dbReference type="InterPro" id="IPR004107">
    <property type="entry name" value="Integrase_SAM-like_N"/>
</dbReference>
<dbReference type="CDD" id="cd01189">
    <property type="entry name" value="INT_ICEBs1_C_like"/>
    <property type="match status" value="1"/>
</dbReference>
<accession>K6P087</accession>
<dbReference type="InterPro" id="IPR028259">
    <property type="entry name" value="AP2-like_int_N"/>
</dbReference>
<evidence type="ECO:0000259" key="7">
    <source>
        <dbReference type="PROSITE" id="PS51898"/>
    </source>
</evidence>
<evidence type="ECO:0000259" key="8">
    <source>
        <dbReference type="PROSITE" id="PS51900"/>
    </source>
</evidence>
<dbReference type="Gene3D" id="1.10.150.130">
    <property type="match status" value="1"/>
</dbReference>
<dbReference type="InterPro" id="IPR013762">
    <property type="entry name" value="Integrase-like_cat_sf"/>
</dbReference>
<dbReference type="HOGENOM" id="CLU_027562_17_1_9"/>
<evidence type="ECO:0000256" key="3">
    <source>
        <dbReference type="ARBA" id="ARBA00022908"/>
    </source>
</evidence>
<dbReference type="OrthoDB" id="9785687at2"/>
<evidence type="ECO:0000256" key="1">
    <source>
        <dbReference type="ARBA" id="ARBA00003283"/>
    </source>
</evidence>
<dbReference type="GO" id="GO:0006310">
    <property type="term" value="P:DNA recombination"/>
    <property type="evidence" value="ECO:0007669"/>
    <property type="project" value="UniProtKB-KW"/>
</dbReference>
<keyword evidence="4 6" id="KW-0238">DNA-binding</keyword>
<dbReference type="PROSITE" id="PS51900">
    <property type="entry name" value="CB"/>
    <property type="match status" value="1"/>
</dbReference>
<evidence type="ECO:0000313" key="10">
    <source>
        <dbReference type="Proteomes" id="UP000005710"/>
    </source>
</evidence>
<feature type="domain" description="Tyr recombinase" evidence="7">
    <location>
        <begin position="173"/>
        <end position="370"/>
    </location>
</feature>
<organism evidence="9 10">
    <name type="scientific">Thermaerobacter subterraneus DSM 13965</name>
    <dbReference type="NCBI Taxonomy" id="867903"/>
    <lineage>
        <taxon>Bacteria</taxon>
        <taxon>Bacillati</taxon>
        <taxon>Bacillota</taxon>
        <taxon>Clostridia</taxon>
        <taxon>Eubacteriales</taxon>
        <taxon>Clostridiales Family XVII. Incertae Sedis</taxon>
        <taxon>Thermaerobacter</taxon>
    </lineage>
</organism>
<evidence type="ECO:0000256" key="5">
    <source>
        <dbReference type="ARBA" id="ARBA00023172"/>
    </source>
</evidence>
<proteinExistence type="inferred from homology"/>
<feature type="domain" description="Core-binding (CB)" evidence="8">
    <location>
        <begin position="63"/>
        <end position="152"/>
    </location>
</feature>
<dbReference type="eggNOG" id="COG0582">
    <property type="taxonomic scope" value="Bacteria"/>
</dbReference>
<dbReference type="Proteomes" id="UP000005710">
    <property type="component" value="Unassembled WGS sequence"/>
</dbReference>
<dbReference type="GO" id="GO:0003677">
    <property type="term" value="F:DNA binding"/>
    <property type="evidence" value="ECO:0007669"/>
    <property type="project" value="UniProtKB-UniRule"/>
</dbReference>
<name>K6P087_9FIRM</name>
<dbReference type="Gene3D" id="1.10.443.10">
    <property type="entry name" value="Intergrase catalytic core"/>
    <property type="match status" value="1"/>
</dbReference>
<comment type="similarity">
    <text evidence="2">Belongs to the 'phage' integrase family.</text>
</comment>
<comment type="caution">
    <text evidence="9">The sequence shown here is derived from an EMBL/GenBank/DDBJ whole genome shotgun (WGS) entry which is preliminary data.</text>
</comment>
<dbReference type="PANTHER" id="PTHR30349:SF91">
    <property type="entry name" value="INTA PROTEIN"/>
    <property type="match status" value="1"/>
</dbReference>
<dbReference type="InterPro" id="IPR044068">
    <property type="entry name" value="CB"/>
</dbReference>
<dbReference type="InterPro" id="IPR002104">
    <property type="entry name" value="Integrase_catalytic"/>
</dbReference>
<dbReference type="SUPFAM" id="SSF56349">
    <property type="entry name" value="DNA breaking-rejoining enzymes"/>
    <property type="match status" value="1"/>
</dbReference>
<dbReference type="RefSeq" id="WP_006904509.1">
    <property type="nucleotide sequence ID" value="NZ_JH976535.1"/>
</dbReference>
<keyword evidence="10" id="KW-1185">Reference proteome</keyword>
<dbReference type="InterPro" id="IPR011010">
    <property type="entry name" value="DNA_brk_join_enz"/>
</dbReference>
<dbReference type="Pfam" id="PF14659">
    <property type="entry name" value="Phage_int_SAM_3"/>
    <property type="match status" value="1"/>
</dbReference>
<keyword evidence="5" id="KW-0233">DNA recombination</keyword>
<keyword evidence="3" id="KW-0229">DNA integration</keyword>
<protein>
    <submittedName>
        <fullName evidence="9">Site-specific recombinase XerD</fullName>
    </submittedName>
</protein>
<dbReference type="Pfam" id="PF14657">
    <property type="entry name" value="Arm-DNA-bind_4"/>
    <property type="match status" value="1"/>
</dbReference>
<dbReference type="InterPro" id="IPR050090">
    <property type="entry name" value="Tyrosine_recombinase_XerCD"/>
</dbReference>
<dbReference type="EMBL" id="AENY02000003">
    <property type="protein sequence ID" value="EKP94490.1"/>
    <property type="molecule type" value="Genomic_DNA"/>
</dbReference>
<dbReference type="STRING" id="867903.ThesuDRAFT_02227"/>
<dbReference type="AlphaFoldDB" id="K6P087"/>
<comment type="function">
    <text evidence="1">Site-specific tyrosine recombinase, which acts by catalyzing the cutting and rejoining of the recombining DNA molecules.</text>
</comment>